<dbReference type="EMBL" id="OBMI01000003">
    <property type="protein sequence ID" value="SOB87748.1"/>
    <property type="molecule type" value="Genomic_DNA"/>
</dbReference>
<dbReference type="AlphaFoldDB" id="A0A285R1V3"/>
<gene>
    <name evidence="2" type="ORF">SAMN06297144_2884</name>
</gene>
<keyword evidence="1" id="KW-1133">Transmembrane helix</keyword>
<keyword evidence="1" id="KW-0472">Membrane</keyword>
<dbReference type="OrthoDB" id="8541181at2"/>
<keyword evidence="3" id="KW-1185">Reference proteome</keyword>
<evidence type="ECO:0000313" key="3">
    <source>
        <dbReference type="Proteomes" id="UP000219494"/>
    </source>
</evidence>
<evidence type="ECO:0000313" key="2">
    <source>
        <dbReference type="EMBL" id="SOB87748.1"/>
    </source>
</evidence>
<proteinExistence type="predicted"/>
<accession>A0A285R1V3</accession>
<organism evidence="2 3">
    <name type="scientific">Sphingomonas guangdongensis</name>
    <dbReference type="NCBI Taxonomy" id="1141890"/>
    <lineage>
        <taxon>Bacteria</taxon>
        <taxon>Pseudomonadati</taxon>
        <taxon>Pseudomonadota</taxon>
        <taxon>Alphaproteobacteria</taxon>
        <taxon>Sphingomonadales</taxon>
        <taxon>Sphingomonadaceae</taxon>
        <taxon>Sphingomonas</taxon>
    </lineage>
</organism>
<feature type="transmembrane region" description="Helical" evidence="1">
    <location>
        <begin position="50"/>
        <end position="73"/>
    </location>
</feature>
<reference evidence="2 3" key="1">
    <citation type="submission" date="2017-07" db="EMBL/GenBank/DDBJ databases">
        <authorList>
            <person name="Sun Z.S."/>
            <person name="Albrecht U."/>
            <person name="Echele G."/>
            <person name="Lee C.C."/>
        </authorList>
    </citation>
    <scope>NUCLEOTIDE SEQUENCE [LARGE SCALE GENOMIC DNA]</scope>
    <source>
        <strain evidence="2 3">CGMCC 1.12672</strain>
    </source>
</reference>
<protein>
    <submittedName>
        <fullName evidence="2">Uncharacterized protein</fullName>
    </submittedName>
</protein>
<sequence>MRFGEAPVSGAERWAIGHLIGWRILATAAIGLIASRAILGWLHVQGIYGVAAHVATFLVMNALFFGVCAKAWFRAELPIAPAGWREGPRARIAVALLIVKASLWALLPLEVQLFISFLIAAARL</sequence>
<dbReference type="RefSeq" id="WP_097064700.1">
    <property type="nucleotide sequence ID" value="NZ_OBMI01000003.1"/>
</dbReference>
<dbReference type="Proteomes" id="UP000219494">
    <property type="component" value="Unassembled WGS sequence"/>
</dbReference>
<keyword evidence="1" id="KW-0812">Transmembrane</keyword>
<feature type="transmembrane region" description="Helical" evidence="1">
    <location>
        <begin position="20"/>
        <end position="44"/>
    </location>
</feature>
<feature type="transmembrane region" description="Helical" evidence="1">
    <location>
        <begin position="94"/>
        <end position="122"/>
    </location>
</feature>
<name>A0A285R1V3_9SPHN</name>
<evidence type="ECO:0000256" key="1">
    <source>
        <dbReference type="SAM" id="Phobius"/>
    </source>
</evidence>